<accession>A0A1Y6EFE7</accession>
<name>A0A1Y6EFE7_9SPHN</name>
<sequence length="117" mass="12701">MDAIRHYFLAQLAEQEAEAARHLGDGYWTDSRTGRNVGLDELQAIGAMKAVALDPRPGEEDAQIYLGRLLADLDDVANRFRAAAPDPDGYGIATIGTVARRLAAFDSDPSVRFRSAP</sequence>
<keyword evidence="2" id="KW-1185">Reference proteome</keyword>
<dbReference type="Proteomes" id="UP000194469">
    <property type="component" value="Unassembled WGS sequence"/>
</dbReference>
<protein>
    <submittedName>
        <fullName evidence="1">Uncharacterized protein</fullName>
    </submittedName>
</protein>
<dbReference type="EMBL" id="FXWL01000001">
    <property type="protein sequence ID" value="SMQ58883.1"/>
    <property type="molecule type" value="Genomic_DNA"/>
</dbReference>
<dbReference type="RefSeq" id="WP_133058454.1">
    <property type="nucleotide sequence ID" value="NZ_FXWL01000001.1"/>
</dbReference>
<gene>
    <name evidence="1" type="ORF">SAMN06295984_0186</name>
</gene>
<proteinExistence type="predicted"/>
<reference evidence="2" key="1">
    <citation type="submission" date="2017-04" db="EMBL/GenBank/DDBJ databases">
        <authorList>
            <person name="Varghese N."/>
            <person name="Submissions S."/>
        </authorList>
    </citation>
    <scope>NUCLEOTIDE SEQUENCE [LARGE SCALE GENOMIC DNA]</scope>
    <source>
        <strain evidence="2">UI2</strain>
    </source>
</reference>
<evidence type="ECO:0000313" key="1">
    <source>
        <dbReference type="EMBL" id="SMQ58883.1"/>
    </source>
</evidence>
<dbReference type="AlphaFoldDB" id="A0A1Y6EFE7"/>
<organism evidence="1 2">
    <name type="scientific">Sphingopyxis terrae subsp. ummariensis</name>
    <dbReference type="NCBI Taxonomy" id="429001"/>
    <lineage>
        <taxon>Bacteria</taxon>
        <taxon>Pseudomonadati</taxon>
        <taxon>Pseudomonadota</taxon>
        <taxon>Alphaproteobacteria</taxon>
        <taxon>Sphingomonadales</taxon>
        <taxon>Sphingomonadaceae</taxon>
        <taxon>Sphingopyxis</taxon>
    </lineage>
</organism>
<dbReference type="GeneID" id="303000270"/>
<evidence type="ECO:0000313" key="2">
    <source>
        <dbReference type="Proteomes" id="UP000194469"/>
    </source>
</evidence>